<organism evidence="2 3">
    <name type="scientific">Zosterops borbonicus</name>
    <dbReference type="NCBI Taxonomy" id="364589"/>
    <lineage>
        <taxon>Eukaryota</taxon>
        <taxon>Metazoa</taxon>
        <taxon>Chordata</taxon>
        <taxon>Craniata</taxon>
        <taxon>Vertebrata</taxon>
        <taxon>Euteleostomi</taxon>
        <taxon>Archelosauria</taxon>
        <taxon>Archosauria</taxon>
        <taxon>Dinosauria</taxon>
        <taxon>Saurischia</taxon>
        <taxon>Theropoda</taxon>
        <taxon>Coelurosauria</taxon>
        <taxon>Aves</taxon>
        <taxon>Neognathae</taxon>
        <taxon>Neoaves</taxon>
        <taxon>Telluraves</taxon>
        <taxon>Australaves</taxon>
        <taxon>Passeriformes</taxon>
        <taxon>Sylvioidea</taxon>
        <taxon>Zosteropidae</taxon>
        <taxon>Zosterops</taxon>
    </lineage>
</organism>
<evidence type="ECO:0000256" key="1">
    <source>
        <dbReference type="SAM" id="MobiDB-lite"/>
    </source>
</evidence>
<dbReference type="PANTHER" id="PTHR33332">
    <property type="entry name" value="REVERSE TRANSCRIPTASE DOMAIN-CONTAINING PROTEIN"/>
    <property type="match status" value="1"/>
</dbReference>
<feature type="compositionally biased region" description="Polar residues" evidence="1">
    <location>
        <begin position="14"/>
        <end position="24"/>
    </location>
</feature>
<dbReference type="AlphaFoldDB" id="A0A8K1GAX1"/>
<dbReference type="Proteomes" id="UP000796761">
    <property type="component" value="Unassembled WGS sequence"/>
</dbReference>
<dbReference type="EMBL" id="SWJQ01000375">
    <property type="protein sequence ID" value="TRZ15261.1"/>
    <property type="molecule type" value="Genomic_DNA"/>
</dbReference>
<feature type="region of interest" description="Disordered" evidence="1">
    <location>
        <begin position="1"/>
        <end position="33"/>
    </location>
</feature>
<evidence type="ECO:0008006" key="4">
    <source>
        <dbReference type="Google" id="ProtNLM"/>
    </source>
</evidence>
<gene>
    <name evidence="2" type="ORF">HGM15179_011834</name>
</gene>
<reference evidence="2" key="1">
    <citation type="submission" date="2019-04" db="EMBL/GenBank/DDBJ databases">
        <title>Genome assembly of Zosterops borbonicus 15179.</title>
        <authorList>
            <person name="Leroy T."/>
            <person name="Anselmetti Y."/>
            <person name="Tilak M.-K."/>
            <person name="Nabholz B."/>
        </authorList>
    </citation>
    <scope>NUCLEOTIDE SEQUENCE</scope>
    <source>
        <strain evidence="2">HGM_15179</strain>
        <tissue evidence="2">Muscle</tissue>
    </source>
</reference>
<evidence type="ECO:0000313" key="3">
    <source>
        <dbReference type="Proteomes" id="UP000796761"/>
    </source>
</evidence>
<name>A0A8K1GAX1_9PASS</name>
<sequence>MPTMRVTELLAGTSEDNPVQTSGKAGSPRAGLERILSNSTKLGEDVDSLEGRKALQRDLDKLEGWAIINHVKSNEAKCWILRMGQGNPGLMDRLGHEMLESSAAERVLGVLADGKLNMSQQCPGSHEDQLLSGDHQAQHHQPGFPFEIGMDPL</sequence>
<evidence type="ECO:0000313" key="2">
    <source>
        <dbReference type="EMBL" id="TRZ15261.1"/>
    </source>
</evidence>
<proteinExistence type="predicted"/>
<protein>
    <recommendedName>
        <fullName evidence="4">Rna-directed dna polymerase from mobile element jockey-like</fullName>
    </recommendedName>
</protein>
<comment type="caution">
    <text evidence="2">The sequence shown here is derived from an EMBL/GenBank/DDBJ whole genome shotgun (WGS) entry which is preliminary data.</text>
</comment>
<keyword evidence="3" id="KW-1185">Reference proteome</keyword>
<feature type="region of interest" description="Disordered" evidence="1">
    <location>
        <begin position="120"/>
        <end position="153"/>
    </location>
</feature>
<accession>A0A8K1GAX1</accession>
<dbReference type="OrthoDB" id="10056483at2759"/>